<dbReference type="GO" id="GO:0008757">
    <property type="term" value="F:S-adenosylmethionine-dependent methyltransferase activity"/>
    <property type="evidence" value="ECO:0007669"/>
    <property type="project" value="InterPro"/>
</dbReference>
<dbReference type="RefSeq" id="WP_245601480.1">
    <property type="nucleotide sequence ID" value="NZ_FPAW01000028.1"/>
</dbReference>
<evidence type="ECO:0000313" key="4">
    <source>
        <dbReference type="Proteomes" id="UP000182466"/>
    </source>
</evidence>
<dbReference type="InterPro" id="IPR052356">
    <property type="entry name" value="Thiol_S-MT"/>
</dbReference>
<keyword evidence="4" id="KW-1185">Reference proteome</keyword>
<dbReference type="SUPFAM" id="SSF53335">
    <property type="entry name" value="S-adenosyl-L-methionine-dependent methyltransferases"/>
    <property type="match status" value="1"/>
</dbReference>
<proteinExistence type="predicted"/>
<dbReference type="AlphaFoldDB" id="A0A1I7DHP5"/>
<gene>
    <name evidence="3" type="ORF">SAMN05216236_12843</name>
</gene>
<evidence type="ECO:0000313" key="3">
    <source>
        <dbReference type="EMBL" id="SFU11251.1"/>
    </source>
</evidence>
<dbReference type="CDD" id="cd02440">
    <property type="entry name" value="AdoMet_MTases"/>
    <property type="match status" value="1"/>
</dbReference>
<dbReference type="GO" id="GO:0032259">
    <property type="term" value="P:methylation"/>
    <property type="evidence" value="ECO:0007669"/>
    <property type="project" value="UniProtKB-KW"/>
</dbReference>
<reference evidence="3 4" key="1">
    <citation type="submission" date="2016-10" db="EMBL/GenBank/DDBJ databases">
        <authorList>
            <person name="de Groot N.N."/>
        </authorList>
    </citation>
    <scope>NUCLEOTIDE SEQUENCE [LARGE SCALE GENOMIC DNA]</scope>
    <source>
        <strain evidence="3 4">CGMCC 1.10959</strain>
    </source>
</reference>
<protein>
    <submittedName>
        <fullName evidence="3">Methyltransferase domain-containing protein</fullName>
    </submittedName>
</protein>
<accession>A0A1I7DHP5</accession>
<feature type="domain" description="Methyltransferase type 11" evidence="2">
    <location>
        <begin position="38"/>
        <end position="120"/>
    </location>
</feature>
<dbReference type="STRING" id="999627.SAMN05216236_12843"/>
<dbReference type="InterPro" id="IPR013216">
    <property type="entry name" value="Methyltransf_11"/>
</dbReference>
<dbReference type="InterPro" id="IPR029063">
    <property type="entry name" value="SAM-dependent_MTases_sf"/>
</dbReference>
<keyword evidence="3" id="KW-0489">Methyltransferase</keyword>
<feature type="region of interest" description="Disordered" evidence="1">
    <location>
        <begin position="130"/>
        <end position="157"/>
    </location>
</feature>
<evidence type="ECO:0000259" key="2">
    <source>
        <dbReference type="Pfam" id="PF08241"/>
    </source>
</evidence>
<name>A0A1I7DHP5_9RHOB</name>
<dbReference type="PANTHER" id="PTHR45036:SF1">
    <property type="entry name" value="METHYLTRANSFERASE LIKE 7A"/>
    <property type="match status" value="1"/>
</dbReference>
<dbReference type="Pfam" id="PF08241">
    <property type="entry name" value="Methyltransf_11"/>
    <property type="match status" value="1"/>
</dbReference>
<dbReference type="EMBL" id="FPAW01000028">
    <property type="protein sequence ID" value="SFU11251.1"/>
    <property type="molecule type" value="Genomic_DNA"/>
</dbReference>
<organism evidence="3 4">
    <name type="scientific">Sedimentitalea nanhaiensis</name>
    <dbReference type="NCBI Taxonomy" id="999627"/>
    <lineage>
        <taxon>Bacteria</taxon>
        <taxon>Pseudomonadati</taxon>
        <taxon>Pseudomonadota</taxon>
        <taxon>Alphaproteobacteria</taxon>
        <taxon>Rhodobacterales</taxon>
        <taxon>Paracoccaceae</taxon>
        <taxon>Sedimentitalea</taxon>
    </lineage>
</organism>
<dbReference type="PANTHER" id="PTHR45036">
    <property type="entry name" value="METHYLTRANSFERASE LIKE 7B"/>
    <property type="match status" value="1"/>
</dbReference>
<evidence type="ECO:0000256" key="1">
    <source>
        <dbReference type="SAM" id="MobiDB-lite"/>
    </source>
</evidence>
<sequence length="208" mass="22214">MRFYEKHILPGLTHLTMGQEQLLPYRRRAVSGAKGRVLEIGIGSGLNLALYPDAVDQIVGVDPSPELLNQAAEASQGLTPTTEMIEGVAEALPLEDRSVDCVIATWTLCSVSEPEKVLAERSSAFSNLTASSASSSMEQRRNPASSVGSAGSRLPGNVVPETVTLTARQTLWSNRTASAWSGSTPATRKVRNPLFSCMRGKLAFIEAA</sequence>
<dbReference type="Gene3D" id="3.40.50.150">
    <property type="entry name" value="Vaccinia Virus protein VP39"/>
    <property type="match status" value="1"/>
</dbReference>
<dbReference type="Proteomes" id="UP000182466">
    <property type="component" value="Unassembled WGS sequence"/>
</dbReference>
<keyword evidence="3" id="KW-0808">Transferase</keyword>